<accession>J0LJ51</accession>
<dbReference type="OrthoDB" id="2958367at2759"/>
<dbReference type="EMBL" id="JH687810">
    <property type="protein sequence ID" value="EJD39733.1"/>
    <property type="molecule type" value="Genomic_DNA"/>
</dbReference>
<evidence type="ECO:0008006" key="3">
    <source>
        <dbReference type="Google" id="ProtNLM"/>
    </source>
</evidence>
<keyword evidence="2" id="KW-1185">Reference proteome</keyword>
<dbReference type="InParanoid" id="J0LJ51"/>
<reference evidence="2" key="1">
    <citation type="journal article" date="2012" name="Science">
        <title>The Paleozoic origin of enzymatic lignin decomposition reconstructed from 31 fungal genomes.</title>
        <authorList>
            <person name="Floudas D."/>
            <person name="Binder M."/>
            <person name="Riley R."/>
            <person name="Barry K."/>
            <person name="Blanchette R.A."/>
            <person name="Henrissat B."/>
            <person name="Martinez A.T."/>
            <person name="Otillar R."/>
            <person name="Spatafora J.W."/>
            <person name="Yadav J.S."/>
            <person name="Aerts A."/>
            <person name="Benoit I."/>
            <person name="Boyd A."/>
            <person name="Carlson A."/>
            <person name="Copeland A."/>
            <person name="Coutinho P.M."/>
            <person name="de Vries R.P."/>
            <person name="Ferreira P."/>
            <person name="Findley K."/>
            <person name="Foster B."/>
            <person name="Gaskell J."/>
            <person name="Glotzer D."/>
            <person name="Gorecki P."/>
            <person name="Heitman J."/>
            <person name="Hesse C."/>
            <person name="Hori C."/>
            <person name="Igarashi K."/>
            <person name="Jurgens J.A."/>
            <person name="Kallen N."/>
            <person name="Kersten P."/>
            <person name="Kohler A."/>
            <person name="Kuees U."/>
            <person name="Kumar T.K.A."/>
            <person name="Kuo A."/>
            <person name="LaButti K."/>
            <person name="Larrondo L.F."/>
            <person name="Lindquist E."/>
            <person name="Ling A."/>
            <person name="Lombard V."/>
            <person name="Lucas S."/>
            <person name="Lundell T."/>
            <person name="Martin R."/>
            <person name="McLaughlin D.J."/>
            <person name="Morgenstern I."/>
            <person name="Morin E."/>
            <person name="Murat C."/>
            <person name="Nagy L.G."/>
            <person name="Nolan M."/>
            <person name="Ohm R.A."/>
            <person name="Patyshakuliyeva A."/>
            <person name="Rokas A."/>
            <person name="Ruiz-Duenas F.J."/>
            <person name="Sabat G."/>
            <person name="Salamov A."/>
            <person name="Samejima M."/>
            <person name="Schmutz J."/>
            <person name="Slot J.C."/>
            <person name="St John F."/>
            <person name="Stenlid J."/>
            <person name="Sun H."/>
            <person name="Sun S."/>
            <person name="Syed K."/>
            <person name="Tsang A."/>
            <person name="Wiebenga A."/>
            <person name="Young D."/>
            <person name="Pisabarro A."/>
            <person name="Eastwood D.C."/>
            <person name="Martin F."/>
            <person name="Cullen D."/>
            <person name="Grigoriev I.V."/>
            <person name="Hibbett D.S."/>
        </authorList>
    </citation>
    <scope>NUCLEOTIDE SEQUENCE [LARGE SCALE GENOMIC DNA]</scope>
    <source>
        <strain evidence="2">TFB10046</strain>
    </source>
</reference>
<name>J0LJ51_AURST</name>
<dbReference type="Proteomes" id="UP000006514">
    <property type="component" value="Unassembled WGS sequence"/>
</dbReference>
<gene>
    <name evidence="1" type="ORF">AURDEDRAFT_116057</name>
</gene>
<evidence type="ECO:0000313" key="1">
    <source>
        <dbReference type="EMBL" id="EJD39733.1"/>
    </source>
</evidence>
<sequence>MAISRAGQLPIDFEYRRSSSKVPKDLLEAFARNMHRFLTFVFDGDMTTVDFSRPAPLLRKFVYDGWPWAGVIPPDFLGSSIGQLRELHLRAAIFPAVCPALETVRHLRATYPEHRERQGYTPHFDRLFDLCPRLEVLHLHDLEGAAGVELPRGPAPQTLRNVKLNSWWHCDLSQLYTAWQLHSVPDVQLETGLQCSSTIVALVAGALELAMTSDPEDEEKVLIVAHLSNSRNRTFAWDDVRNGCGPAPLLAAVLKDGAAFAQMQALDVPLSALRLALPAARHWPRLAHLTVRIYEYDPFDGDDDEFAQQSDKPPFDIGVPEFRLRWTFLECLRNAPALETLLLKVHMADGSESPSLDDARNLREQLFALSDCIPREVSVYGFPDVVVHALLPGEMDNPRVAFMADNLDG</sequence>
<organism evidence="1 2">
    <name type="scientific">Auricularia subglabra (strain TFB-10046 / SS5)</name>
    <name type="common">White-rot fungus</name>
    <name type="synonym">Auricularia delicata (strain TFB10046)</name>
    <dbReference type="NCBI Taxonomy" id="717982"/>
    <lineage>
        <taxon>Eukaryota</taxon>
        <taxon>Fungi</taxon>
        <taxon>Dikarya</taxon>
        <taxon>Basidiomycota</taxon>
        <taxon>Agaricomycotina</taxon>
        <taxon>Agaricomycetes</taxon>
        <taxon>Auriculariales</taxon>
        <taxon>Auriculariaceae</taxon>
        <taxon>Auricularia</taxon>
    </lineage>
</organism>
<dbReference type="AlphaFoldDB" id="J0LJ51"/>
<evidence type="ECO:0000313" key="2">
    <source>
        <dbReference type="Proteomes" id="UP000006514"/>
    </source>
</evidence>
<protein>
    <recommendedName>
        <fullName evidence="3">F-box domain-containing protein</fullName>
    </recommendedName>
</protein>
<proteinExistence type="predicted"/>
<dbReference type="KEGG" id="adl:AURDEDRAFT_116057"/>